<reference evidence="4" key="1">
    <citation type="submission" date="2016-10" db="EMBL/GenBank/DDBJ databases">
        <authorList>
            <person name="Varghese N."/>
            <person name="Submissions S."/>
        </authorList>
    </citation>
    <scope>NUCLEOTIDE SEQUENCE [LARGE SCALE GENOMIC DNA]</scope>
    <source>
        <strain evidence="4">DSM 44675</strain>
    </source>
</reference>
<keyword evidence="4" id="KW-1185">Reference proteome</keyword>
<comment type="similarity">
    <text evidence="1">Belongs to the amidinotransferase family.</text>
</comment>
<keyword evidence="3" id="KW-0378">Hydrolase</keyword>
<dbReference type="Gene3D" id="3.75.10.10">
    <property type="entry name" value="L-arginine/glycine Amidinotransferase, Chain A"/>
    <property type="match status" value="1"/>
</dbReference>
<dbReference type="SUPFAM" id="SSF55909">
    <property type="entry name" value="Pentein"/>
    <property type="match status" value="1"/>
</dbReference>
<dbReference type="InterPro" id="IPR033195">
    <property type="entry name" value="AmidinoTrfase"/>
</dbReference>
<protein>
    <submittedName>
        <fullName evidence="3">N-Dimethylarginine dimethylaminohydrolase</fullName>
    </submittedName>
</protein>
<name>A0A1H7TGI8_9NOCA</name>
<evidence type="ECO:0000256" key="2">
    <source>
        <dbReference type="ARBA" id="ARBA00022679"/>
    </source>
</evidence>
<accession>A0A1H7TGI8</accession>
<dbReference type="AlphaFoldDB" id="A0A1H7TGI8"/>
<dbReference type="PANTHER" id="PTHR10488">
    <property type="entry name" value="GLYCINE AMIDINOTRANSFERASE, MITOCHONDRIAL"/>
    <property type="match status" value="1"/>
</dbReference>
<dbReference type="OrthoDB" id="258252at2"/>
<dbReference type="GO" id="GO:0015067">
    <property type="term" value="F:amidinotransferase activity"/>
    <property type="evidence" value="ECO:0007669"/>
    <property type="project" value="InterPro"/>
</dbReference>
<dbReference type="PANTHER" id="PTHR10488:SF1">
    <property type="entry name" value="GLYCINE AMIDINOTRANSFERASE, MITOCHONDRIAL"/>
    <property type="match status" value="1"/>
</dbReference>
<dbReference type="Proteomes" id="UP000198677">
    <property type="component" value="Unassembled WGS sequence"/>
</dbReference>
<dbReference type="EMBL" id="FOAW01000015">
    <property type="protein sequence ID" value="SEL83456.1"/>
    <property type="molecule type" value="Genomic_DNA"/>
</dbReference>
<proteinExistence type="inferred from homology"/>
<keyword evidence="2" id="KW-0808">Transferase</keyword>
<evidence type="ECO:0000313" key="4">
    <source>
        <dbReference type="Proteomes" id="UP000198677"/>
    </source>
</evidence>
<dbReference type="GO" id="GO:0016787">
    <property type="term" value="F:hydrolase activity"/>
    <property type="evidence" value="ECO:0007669"/>
    <property type="project" value="UniProtKB-KW"/>
</dbReference>
<gene>
    <name evidence="3" type="ORF">SAMN05444583_115123</name>
</gene>
<evidence type="ECO:0000256" key="1">
    <source>
        <dbReference type="ARBA" id="ARBA00006943"/>
    </source>
</evidence>
<sequence>MEAVTDSTEAIPDPGRVMVRSEFAPLRTVAVAQSQLRPPDEVSDSEVSFLGSEARPLLESMLGRDHADVFPDRQRLWESERENLCSVFERYGVEVLRPRMLTDAEKAAGGSNGYANFFVRDPWFTIGDIVVEGSLRLPHRRLEVLPSREILTTRALDGRCSYLALPQPAVPDGAPGDLGAGPFLEGGDVLVYGKHVFVGNSGLASNDLGIRWLEKLLTPLGYTVETVRLAPNFLHLDCALGLIREGLLVACPDALVDGLPAALRDWDRIEISESDGIDLGTNGLPISPEVYLTDPVFRHIGDRIAEHGVTVEYVDFAVTRSFGGAFRCTTQPLRRE</sequence>
<dbReference type="RefSeq" id="WP_072750720.1">
    <property type="nucleotide sequence ID" value="NZ_FOAW01000015.1"/>
</dbReference>
<evidence type="ECO:0000313" key="3">
    <source>
        <dbReference type="EMBL" id="SEL83456.1"/>
    </source>
</evidence>
<organism evidence="3 4">
    <name type="scientific">Rhodococcus maanshanensis</name>
    <dbReference type="NCBI Taxonomy" id="183556"/>
    <lineage>
        <taxon>Bacteria</taxon>
        <taxon>Bacillati</taxon>
        <taxon>Actinomycetota</taxon>
        <taxon>Actinomycetes</taxon>
        <taxon>Mycobacteriales</taxon>
        <taxon>Nocardiaceae</taxon>
        <taxon>Rhodococcus</taxon>
    </lineage>
</organism>